<evidence type="ECO:0000313" key="8">
    <source>
        <dbReference type="Proteomes" id="UP000192418"/>
    </source>
</evidence>
<accession>A0A1W1Z7D3</accession>
<dbReference type="OrthoDB" id="9794225at2"/>
<dbReference type="Gene3D" id="1.20.1420.30">
    <property type="entry name" value="NCX, central ion-binding region"/>
    <property type="match status" value="1"/>
</dbReference>
<protein>
    <submittedName>
        <fullName evidence="7">Cation:H+ antiporter</fullName>
    </submittedName>
</protein>
<feature type="domain" description="Sodium/calcium exchanger membrane region" evidence="6">
    <location>
        <begin position="169"/>
        <end position="306"/>
    </location>
</feature>
<organism evidence="7 8">
    <name type="scientific">Desulfocicer vacuolatum DSM 3385</name>
    <dbReference type="NCBI Taxonomy" id="1121400"/>
    <lineage>
        <taxon>Bacteria</taxon>
        <taxon>Pseudomonadati</taxon>
        <taxon>Thermodesulfobacteriota</taxon>
        <taxon>Desulfobacteria</taxon>
        <taxon>Desulfobacterales</taxon>
        <taxon>Desulfobacteraceae</taxon>
        <taxon>Desulfocicer</taxon>
    </lineage>
</organism>
<evidence type="ECO:0000256" key="4">
    <source>
        <dbReference type="ARBA" id="ARBA00023136"/>
    </source>
</evidence>
<dbReference type="RefSeq" id="WP_084066790.1">
    <property type="nucleotide sequence ID" value="NZ_FWXY01000002.1"/>
</dbReference>
<feature type="transmembrane region" description="Helical" evidence="5">
    <location>
        <begin position="103"/>
        <end position="124"/>
    </location>
</feature>
<keyword evidence="8" id="KW-1185">Reference proteome</keyword>
<keyword evidence="2 5" id="KW-0812">Transmembrane</keyword>
<dbReference type="AlphaFoldDB" id="A0A1W1Z7D3"/>
<feature type="transmembrane region" description="Helical" evidence="5">
    <location>
        <begin position="130"/>
        <end position="147"/>
    </location>
</feature>
<keyword evidence="4 5" id="KW-0472">Membrane</keyword>
<dbReference type="GO" id="GO:0005886">
    <property type="term" value="C:plasma membrane"/>
    <property type="evidence" value="ECO:0007669"/>
    <property type="project" value="TreeGrafter"/>
</dbReference>
<evidence type="ECO:0000259" key="6">
    <source>
        <dbReference type="Pfam" id="PF01699"/>
    </source>
</evidence>
<dbReference type="GO" id="GO:0006874">
    <property type="term" value="P:intracellular calcium ion homeostasis"/>
    <property type="evidence" value="ECO:0007669"/>
    <property type="project" value="TreeGrafter"/>
</dbReference>
<dbReference type="InterPro" id="IPR044880">
    <property type="entry name" value="NCX_ion-bd_dom_sf"/>
</dbReference>
<feature type="transmembrane region" description="Helical" evidence="5">
    <location>
        <begin position="68"/>
        <end position="91"/>
    </location>
</feature>
<dbReference type="InterPro" id="IPR004481">
    <property type="entry name" value="K/Na/Ca-exchanger"/>
</dbReference>
<feature type="transmembrane region" description="Helical" evidence="5">
    <location>
        <begin position="202"/>
        <end position="224"/>
    </location>
</feature>
<dbReference type="PANTHER" id="PTHR10846:SF8">
    <property type="entry name" value="INNER MEMBRANE PROTEIN YRBG"/>
    <property type="match status" value="1"/>
</dbReference>
<proteinExistence type="predicted"/>
<feature type="transmembrane region" description="Helical" evidence="5">
    <location>
        <begin position="291"/>
        <end position="308"/>
    </location>
</feature>
<evidence type="ECO:0000313" key="7">
    <source>
        <dbReference type="EMBL" id="SMC44212.1"/>
    </source>
</evidence>
<name>A0A1W1Z7D3_9BACT</name>
<sequence length="309" mass="32550">MIIEFLLLLAGLALLYYGSEFLVKGAASTAILFAVRPVIVGLTVVAFATSAPELLVSLVASVKGSGDISVGNILGSNVINIALVLGLSALIRPIKINGRIAQVEMPIMVFVCVLFYVICLDGVIGWGDGALLLAILVLFLGYSIWTARDKNGDTVREKPTVRALFRNGVMIVGGLIGLAKGADMVVQSAIIMAREIGLSEAFIGISIVALGTSLPELATSAVAAAQGESDISVGNVVGSNIFNVCMVMGLVGLIQPMTLDKSLLTFEFPFMIFIALFLQAVCWWRKGIGRLAGGVFVLLFILYIIGALL</sequence>
<evidence type="ECO:0000256" key="3">
    <source>
        <dbReference type="ARBA" id="ARBA00022989"/>
    </source>
</evidence>
<keyword evidence="3 5" id="KW-1133">Transmembrane helix</keyword>
<reference evidence="7 8" key="1">
    <citation type="submission" date="2017-04" db="EMBL/GenBank/DDBJ databases">
        <authorList>
            <person name="Afonso C.L."/>
            <person name="Miller P.J."/>
            <person name="Scott M.A."/>
            <person name="Spackman E."/>
            <person name="Goraichik I."/>
            <person name="Dimitrov K.M."/>
            <person name="Suarez D.L."/>
            <person name="Swayne D.E."/>
        </authorList>
    </citation>
    <scope>NUCLEOTIDE SEQUENCE [LARGE SCALE GENOMIC DNA]</scope>
    <source>
        <strain evidence="7 8">DSM 3385</strain>
    </source>
</reference>
<gene>
    <name evidence="7" type="ORF">SAMN02746065_102117</name>
</gene>
<evidence type="ECO:0000256" key="5">
    <source>
        <dbReference type="SAM" id="Phobius"/>
    </source>
</evidence>
<comment type="subcellular location">
    <subcellularLocation>
        <location evidence="1">Membrane</location>
        <topology evidence="1">Multi-pass membrane protein</topology>
    </subcellularLocation>
</comment>
<dbReference type="InterPro" id="IPR004837">
    <property type="entry name" value="NaCa_Exmemb"/>
</dbReference>
<dbReference type="EMBL" id="FWXY01000002">
    <property type="protein sequence ID" value="SMC44212.1"/>
    <property type="molecule type" value="Genomic_DNA"/>
</dbReference>
<evidence type="ECO:0000256" key="1">
    <source>
        <dbReference type="ARBA" id="ARBA00004141"/>
    </source>
</evidence>
<dbReference type="GO" id="GO:0005262">
    <property type="term" value="F:calcium channel activity"/>
    <property type="evidence" value="ECO:0007669"/>
    <property type="project" value="TreeGrafter"/>
</dbReference>
<feature type="transmembrane region" description="Helical" evidence="5">
    <location>
        <begin position="236"/>
        <end position="254"/>
    </location>
</feature>
<feature type="transmembrane region" description="Helical" evidence="5">
    <location>
        <begin position="6"/>
        <end position="23"/>
    </location>
</feature>
<feature type="transmembrane region" description="Helical" evidence="5">
    <location>
        <begin position="30"/>
        <end position="48"/>
    </location>
</feature>
<feature type="transmembrane region" description="Helical" evidence="5">
    <location>
        <begin position="168"/>
        <end position="190"/>
    </location>
</feature>
<feature type="domain" description="Sodium/calcium exchanger membrane region" evidence="6">
    <location>
        <begin position="5"/>
        <end position="145"/>
    </location>
</feature>
<evidence type="ECO:0000256" key="2">
    <source>
        <dbReference type="ARBA" id="ARBA00022692"/>
    </source>
</evidence>
<dbReference type="PANTHER" id="PTHR10846">
    <property type="entry name" value="SODIUM/POTASSIUM/CALCIUM EXCHANGER"/>
    <property type="match status" value="1"/>
</dbReference>
<dbReference type="Proteomes" id="UP000192418">
    <property type="component" value="Unassembled WGS sequence"/>
</dbReference>
<dbReference type="Pfam" id="PF01699">
    <property type="entry name" value="Na_Ca_ex"/>
    <property type="match status" value="2"/>
</dbReference>
<dbReference type="STRING" id="1121400.SAMN02746065_102117"/>
<feature type="transmembrane region" description="Helical" evidence="5">
    <location>
        <begin position="266"/>
        <end position="284"/>
    </location>
</feature>
<dbReference type="GO" id="GO:0008273">
    <property type="term" value="F:calcium, potassium:sodium antiporter activity"/>
    <property type="evidence" value="ECO:0007669"/>
    <property type="project" value="TreeGrafter"/>
</dbReference>
<dbReference type="NCBIfam" id="TIGR00367">
    <property type="entry name" value="calcium/sodium antiporter"/>
    <property type="match status" value="1"/>
</dbReference>